<protein>
    <submittedName>
        <fullName evidence="2">FAD-binding domain</fullName>
    </submittedName>
</protein>
<evidence type="ECO:0000313" key="3">
    <source>
        <dbReference type="Proteomes" id="UP000319263"/>
    </source>
</evidence>
<dbReference type="InterPro" id="IPR002938">
    <property type="entry name" value="FAD-bd"/>
</dbReference>
<keyword evidence="3" id="KW-1185">Reference proteome</keyword>
<dbReference type="Pfam" id="PF01494">
    <property type="entry name" value="FAD_binding_3"/>
    <property type="match status" value="1"/>
</dbReference>
<reference evidence="2 3" key="1">
    <citation type="submission" date="2019-07" db="EMBL/GenBank/DDBJ databases">
        <title>Microlunatus dokdonensis sp. nov. isolated from the rhizospheric soil of the wild plant Elymus tsukushiensis.</title>
        <authorList>
            <person name="Ghim S.-Y."/>
            <person name="Hwang Y.-J."/>
            <person name="Son J.-S."/>
            <person name="Shin J.-H."/>
        </authorList>
    </citation>
    <scope>NUCLEOTIDE SEQUENCE [LARGE SCALE GENOMIC DNA]</scope>
    <source>
        <strain evidence="2 3">KUDC0627</strain>
    </source>
</reference>
<dbReference type="SUPFAM" id="SSF51905">
    <property type="entry name" value="FAD/NAD(P)-binding domain"/>
    <property type="match status" value="1"/>
</dbReference>
<dbReference type="Proteomes" id="UP000319263">
    <property type="component" value="Chromosome"/>
</dbReference>
<dbReference type="GO" id="GO:0071949">
    <property type="term" value="F:FAD binding"/>
    <property type="evidence" value="ECO:0007669"/>
    <property type="project" value="InterPro"/>
</dbReference>
<sequence>MNVLIVGAGIAGPTLAYWLLRAGHQPTLVERAPELRRGGYLIDFWGAGFDVADRMGIVPELRRRGYVMHEARSVGRDGRLIGSIKTSAIMGALDRYVSIARTDLAATIYAALDGGAELILDDTVRALDDDGDRVRVTFENSASRDFDLVVGADGLHSQIRRLAFGPDEQFEQYQDMVVSVFDIEGYRPRDELVALMHAEPGFQVVRVSLRDDVTMVIFTVRHDGPVPLGSVAEQQALLRERLRGAGWETSALLDAMPQARSFYFDAVSQIEMPSWTRGRVALVGDAAACPSLLAGQGSALAMVESYVLAAELARSAGDHQQAFARYRATLATFLQSKQAAARRLGLAFAPRNRFQLLVRDTTMRFMGIPKVTELAMGRSFRDAIELPDFAAV</sequence>
<dbReference type="Gene3D" id="3.50.50.60">
    <property type="entry name" value="FAD/NAD(P)-binding domain"/>
    <property type="match status" value="1"/>
</dbReference>
<organism evidence="2 3">
    <name type="scientific">Microlunatus elymi</name>
    <dbReference type="NCBI Taxonomy" id="2596828"/>
    <lineage>
        <taxon>Bacteria</taxon>
        <taxon>Bacillati</taxon>
        <taxon>Actinomycetota</taxon>
        <taxon>Actinomycetes</taxon>
        <taxon>Propionibacteriales</taxon>
        <taxon>Propionibacteriaceae</taxon>
        <taxon>Microlunatus</taxon>
    </lineage>
</organism>
<dbReference type="PRINTS" id="PR00420">
    <property type="entry name" value="RNGMNOXGNASE"/>
</dbReference>
<dbReference type="AlphaFoldDB" id="A0A516Q4W9"/>
<dbReference type="KEGG" id="mik:FOE78_23205"/>
<dbReference type="InterPro" id="IPR051704">
    <property type="entry name" value="FAD_aromatic-hydroxylase"/>
</dbReference>
<evidence type="ECO:0000259" key="1">
    <source>
        <dbReference type="Pfam" id="PF01494"/>
    </source>
</evidence>
<dbReference type="RefSeq" id="WP_143988364.1">
    <property type="nucleotide sequence ID" value="NZ_CP041692.1"/>
</dbReference>
<accession>A0A516Q4W9</accession>
<gene>
    <name evidence="2" type="ORF">FOE78_23205</name>
</gene>
<dbReference type="InterPro" id="IPR036188">
    <property type="entry name" value="FAD/NAD-bd_sf"/>
</dbReference>
<evidence type="ECO:0000313" key="2">
    <source>
        <dbReference type="EMBL" id="QDP98425.1"/>
    </source>
</evidence>
<name>A0A516Q4W9_9ACTN</name>
<dbReference type="OrthoDB" id="3212532at2"/>
<dbReference type="Gene3D" id="3.30.9.10">
    <property type="entry name" value="D-Amino Acid Oxidase, subunit A, domain 2"/>
    <property type="match status" value="1"/>
</dbReference>
<dbReference type="EMBL" id="CP041692">
    <property type="protein sequence ID" value="QDP98425.1"/>
    <property type="molecule type" value="Genomic_DNA"/>
</dbReference>
<dbReference type="PANTHER" id="PTHR46865">
    <property type="entry name" value="OXIDOREDUCTASE-RELATED"/>
    <property type="match status" value="1"/>
</dbReference>
<dbReference type="NCBIfam" id="NF005761">
    <property type="entry name" value="PRK07588.1"/>
    <property type="match status" value="1"/>
</dbReference>
<proteinExistence type="predicted"/>
<dbReference type="PANTHER" id="PTHR46865:SF8">
    <property type="entry name" value="POSSIBLE OXIDOREDUCTASE"/>
    <property type="match status" value="1"/>
</dbReference>
<feature type="domain" description="FAD-binding" evidence="1">
    <location>
        <begin position="2"/>
        <end position="315"/>
    </location>
</feature>